<protein>
    <submittedName>
        <fullName evidence="2">Uncharacterized protein</fullName>
    </submittedName>
</protein>
<evidence type="ECO:0000313" key="3">
    <source>
        <dbReference type="Proteomes" id="UP000236630"/>
    </source>
</evidence>
<accession>A0A2H5PTJ7</accession>
<proteinExistence type="predicted"/>
<gene>
    <name evidence="2" type="ORF">CUMW_166150</name>
</gene>
<dbReference type="Proteomes" id="UP000236630">
    <property type="component" value="Unassembled WGS sequence"/>
</dbReference>
<organism evidence="2 3">
    <name type="scientific">Citrus unshiu</name>
    <name type="common">Satsuma mandarin</name>
    <name type="synonym">Citrus nobilis var. unshiu</name>
    <dbReference type="NCBI Taxonomy" id="55188"/>
    <lineage>
        <taxon>Eukaryota</taxon>
        <taxon>Viridiplantae</taxon>
        <taxon>Streptophyta</taxon>
        <taxon>Embryophyta</taxon>
        <taxon>Tracheophyta</taxon>
        <taxon>Spermatophyta</taxon>
        <taxon>Magnoliopsida</taxon>
        <taxon>eudicotyledons</taxon>
        <taxon>Gunneridae</taxon>
        <taxon>Pentapetalae</taxon>
        <taxon>rosids</taxon>
        <taxon>malvids</taxon>
        <taxon>Sapindales</taxon>
        <taxon>Rutaceae</taxon>
        <taxon>Aurantioideae</taxon>
        <taxon>Citrus</taxon>
    </lineage>
</organism>
<evidence type="ECO:0000256" key="1">
    <source>
        <dbReference type="SAM" id="MobiDB-lite"/>
    </source>
</evidence>
<reference evidence="2 3" key="1">
    <citation type="journal article" date="2017" name="Front. Genet.">
        <title>Draft sequencing of the heterozygous diploid genome of Satsuma (Citrus unshiu Marc.) using a hybrid assembly approach.</title>
        <authorList>
            <person name="Shimizu T."/>
            <person name="Tanizawa Y."/>
            <person name="Mochizuki T."/>
            <person name="Nagasaki H."/>
            <person name="Yoshioka T."/>
            <person name="Toyoda A."/>
            <person name="Fujiyama A."/>
            <person name="Kaminuma E."/>
            <person name="Nakamura Y."/>
        </authorList>
    </citation>
    <scope>NUCLEOTIDE SEQUENCE [LARGE SCALE GENOMIC DNA]</scope>
    <source>
        <strain evidence="3">cv. Miyagawa wase</strain>
    </source>
</reference>
<dbReference type="EMBL" id="BDQV01000123">
    <property type="protein sequence ID" value="GAY55697.1"/>
    <property type="molecule type" value="Genomic_DNA"/>
</dbReference>
<dbReference type="AlphaFoldDB" id="A0A2H5PTJ7"/>
<feature type="compositionally biased region" description="Basic residues" evidence="1">
    <location>
        <begin position="37"/>
        <end position="55"/>
    </location>
</feature>
<keyword evidence="3" id="KW-1185">Reference proteome</keyword>
<sequence>MSQRPHQRMGRGLSPMGPCSALGHQPQDLVPGLGLRPRQRSSRRRRRRVQHKRSSSRLYKMSDAEVEDFLLRVGFDHEKRMTMQACGMCMDIFCSRA</sequence>
<name>A0A2H5PTJ7_CITUN</name>
<comment type="caution">
    <text evidence="2">The sequence shown here is derived from an EMBL/GenBank/DDBJ whole genome shotgun (WGS) entry which is preliminary data.</text>
</comment>
<feature type="region of interest" description="Disordered" evidence="1">
    <location>
        <begin position="1"/>
        <end position="57"/>
    </location>
</feature>
<evidence type="ECO:0000313" key="2">
    <source>
        <dbReference type="EMBL" id="GAY55697.1"/>
    </source>
</evidence>